<dbReference type="GO" id="GO:0008982">
    <property type="term" value="F:protein-N(PI)-phosphohistidine-sugar phosphotransferase activity"/>
    <property type="evidence" value="ECO:0007669"/>
    <property type="project" value="InterPro"/>
</dbReference>
<feature type="transmembrane region" description="Helical" evidence="8">
    <location>
        <begin position="45"/>
        <end position="69"/>
    </location>
</feature>
<keyword evidence="11" id="KW-1185">Reference proteome</keyword>
<keyword evidence="2" id="KW-0813">Transport</keyword>
<keyword evidence="5 8" id="KW-0812">Transmembrane</keyword>
<keyword evidence="3" id="KW-1003">Cell membrane</keyword>
<evidence type="ECO:0000256" key="5">
    <source>
        <dbReference type="ARBA" id="ARBA00022692"/>
    </source>
</evidence>
<dbReference type="EMBL" id="JACOOT010000036">
    <property type="protein sequence ID" value="MBC5652422.1"/>
    <property type="molecule type" value="Genomic_DNA"/>
</dbReference>
<dbReference type="RefSeq" id="WP_021926398.1">
    <property type="nucleotide sequence ID" value="NZ_JACOOT010000036.1"/>
</dbReference>
<dbReference type="GO" id="GO:0005886">
    <property type="term" value="C:plasma membrane"/>
    <property type="evidence" value="ECO:0007669"/>
    <property type="project" value="UniProtKB-SubCell"/>
</dbReference>
<feature type="transmembrane region" description="Helical" evidence="8">
    <location>
        <begin position="262"/>
        <end position="285"/>
    </location>
</feature>
<feature type="transmembrane region" description="Helical" evidence="8">
    <location>
        <begin position="12"/>
        <end position="33"/>
    </location>
</feature>
<reference evidence="10 11" key="1">
    <citation type="submission" date="2020-08" db="EMBL/GenBank/DDBJ databases">
        <title>Genome public.</title>
        <authorList>
            <person name="Liu C."/>
            <person name="Sun Q."/>
        </authorList>
    </citation>
    <scope>NUCLEOTIDE SEQUENCE [LARGE SCALE GENOMIC DNA]</scope>
    <source>
        <strain evidence="10 11">BX17</strain>
    </source>
</reference>
<keyword evidence="7 8" id="KW-0472">Membrane</keyword>
<evidence type="ECO:0000256" key="6">
    <source>
        <dbReference type="ARBA" id="ARBA00022989"/>
    </source>
</evidence>
<evidence type="ECO:0000256" key="2">
    <source>
        <dbReference type="ARBA" id="ARBA00022448"/>
    </source>
</evidence>
<evidence type="ECO:0000256" key="1">
    <source>
        <dbReference type="ARBA" id="ARBA00004651"/>
    </source>
</evidence>
<evidence type="ECO:0000256" key="3">
    <source>
        <dbReference type="ARBA" id="ARBA00022475"/>
    </source>
</evidence>
<organism evidence="10 11">
    <name type="scientific">Blautia segnis</name>
    <dbReference type="NCBI Taxonomy" id="2763030"/>
    <lineage>
        <taxon>Bacteria</taxon>
        <taxon>Bacillati</taxon>
        <taxon>Bacillota</taxon>
        <taxon>Clostridia</taxon>
        <taxon>Lachnospirales</taxon>
        <taxon>Lachnospiraceae</taxon>
        <taxon>Blautia</taxon>
    </lineage>
</organism>
<comment type="caution">
    <text evidence="10">The sequence shown here is derived from an EMBL/GenBank/DDBJ whole genome shotgun (WGS) entry which is preliminary data.</text>
</comment>
<protein>
    <submittedName>
        <fullName evidence="10">PTS sugar transporter subunit IIC</fullName>
    </submittedName>
</protein>
<evidence type="ECO:0000313" key="11">
    <source>
        <dbReference type="Proteomes" id="UP000652847"/>
    </source>
</evidence>
<dbReference type="AlphaFoldDB" id="A0A8I0AH03"/>
<sequence length="356" mass="36719">MKAIKKILNNIFIDGLSGMALGLFSTLIIGTILKQIGDLMGGTYGAYLSTFAVIAQRLTGAGIGIGVAYKFRESTYVLLSAAAAGMIGAYASNLIAGTLLSDTGALVLAGPGEPLGAFVAAYVGITVGRLVAGKTKLDLLITPAVTILSGGTVGILVGPGVSRFMTWLGNLVNWGTEQQPVLMGIIVSVVMGMVLTLPISSAALGIILGLNGVAAGAATIGCCCQMIGFAVTSFKDNGVGGLFAQGVGTSMLQIPNIMRRPLIWLPPTLASAILGPIAIIGPFHMTNNATGSGMGTSGLVGQIMTYQTMTATEEPVLVILKIIVFHFLLPGLLSYVIYRGMRNMGYIKDGQMKLDV</sequence>
<dbReference type="Proteomes" id="UP000652847">
    <property type="component" value="Unassembled WGS sequence"/>
</dbReference>
<evidence type="ECO:0000259" key="9">
    <source>
        <dbReference type="Pfam" id="PF13303"/>
    </source>
</evidence>
<evidence type="ECO:0000256" key="4">
    <source>
        <dbReference type="ARBA" id="ARBA00022597"/>
    </source>
</evidence>
<feature type="domain" description="Phosphotransferase system EIIC" evidence="9">
    <location>
        <begin position="15"/>
        <end position="354"/>
    </location>
</feature>
<keyword evidence="4 10" id="KW-0762">Sugar transport</keyword>
<evidence type="ECO:0000256" key="7">
    <source>
        <dbReference type="ARBA" id="ARBA00023136"/>
    </source>
</evidence>
<name>A0A8I0AH03_9FIRM</name>
<accession>A0A8I0AH03</accession>
<evidence type="ECO:0000313" key="10">
    <source>
        <dbReference type="EMBL" id="MBC5652422.1"/>
    </source>
</evidence>
<gene>
    <name evidence="10" type="ORF">H8S54_15250</name>
</gene>
<dbReference type="InterPro" id="IPR003352">
    <property type="entry name" value="PTS_EIIC"/>
</dbReference>
<feature type="transmembrane region" description="Helical" evidence="8">
    <location>
        <begin position="115"/>
        <end position="132"/>
    </location>
</feature>
<feature type="transmembrane region" description="Helical" evidence="8">
    <location>
        <begin position="316"/>
        <end position="338"/>
    </location>
</feature>
<feature type="transmembrane region" description="Helical" evidence="8">
    <location>
        <begin position="139"/>
        <end position="161"/>
    </location>
</feature>
<dbReference type="Pfam" id="PF13303">
    <property type="entry name" value="PTS_EIIC_2"/>
    <property type="match status" value="1"/>
</dbReference>
<feature type="transmembrane region" description="Helical" evidence="8">
    <location>
        <begin position="76"/>
        <end position="95"/>
    </location>
</feature>
<evidence type="ECO:0000256" key="8">
    <source>
        <dbReference type="SAM" id="Phobius"/>
    </source>
</evidence>
<comment type="subcellular location">
    <subcellularLocation>
        <location evidence="1">Cell membrane</location>
        <topology evidence="1">Multi-pass membrane protein</topology>
    </subcellularLocation>
</comment>
<proteinExistence type="predicted"/>
<dbReference type="GO" id="GO:0009401">
    <property type="term" value="P:phosphoenolpyruvate-dependent sugar phosphotransferase system"/>
    <property type="evidence" value="ECO:0007669"/>
    <property type="project" value="InterPro"/>
</dbReference>
<keyword evidence="6 8" id="KW-1133">Transmembrane helix</keyword>
<feature type="transmembrane region" description="Helical" evidence="8">
    <location>
        <begin position="181"/>
        <end position="210"/>
    </location>
</feature>